<feature type="transmembrane region" description="Helical" evidence="5">
    <location>
        <begin position="67"/>
        <end position="88"/>
    </location>
</feature>
<evidence type="ECO:0000256" key="1">
    <source>
        <dbReference type="ARBA" id="ARBA00004141"/>
    </source>
</evidence>
<keyword evidence="4 5" id="KW-0472">Membrane</keyword>
<organism evidence="6 7">
    <name type="scientific">Dictyostelium firmibasis</name>
    <dbReference type="NCBI Taxonomy" id="79012"/>
    <lineage>
        <taxon>Eukaryota</taxon>
        <taxon>Amoebozoa</taxon>
        <taxon>Evosea</taxon>
        <taxon>Eumycetozoa</taxon>
        <taxon>Dictyostelia</taxon>
        <taxon>Dictyosteliales</taxon>
        <taxon>Dictyosteliaceae</taxon>
        <taxon>Dictyostelium</taxon>
    </lineage>
</organism>
<name>A0AAN7U3C8_9MYCE</name>
<feature type="transmembrane region" description="Helical" evidence="5">
    <location>
        <begin position="38"/>
        <end position="60"/>
    </location>
</feature>
<dbReference type="GO" id="GO:0016020">
    <property type="term" value="C:membrane"/>
    <property type="evidence" value="ECO:0007669"/>
    <property type="project" value="UniProtKB-SubCell"/>
</dbReference>
<comment type="subcellular location">
    <subcellularLocation>
        <location evidence="1">Membrane</location>
        <topology evidence="1">Multi-pass membrane protein</topology>
    </subcellularLocation>
</comment>
<gene>
    <name evidence="6" type="ORF">RB653_000804</name>
</gene>
<evidence type="ECO:0000256" key="3">
    <source>
        <dbReference type="ARBA" id="ARBA00022989"/>
    </source>
</evidence>
<sequence>MEINKIISMSSAMTLVHFSLSILLFIASIIIFNAKSVIHFNSFTMIILSFWMIFTGLHGWRHFDQYYFMYTYAGRGVFYFFTGLLVWGSNETEFYSTVVSLLFLLFGLAGMGLGLFSSYDPPRPLLGPVDFVPYRQKEIALASQADFMDDSPPPSQQNSTFTI</sequence>
<dbReference type="AlphaFoldDB" id="A0AAN7U3C8"/>
<dbReference type="Pfam" id="PF08507">
    <property type="entry name" value="COPI_assoc"/>
    <property type="match status" value="1"/>
</dbReference>
<keyword evidence="7" id="KW-1185">Reference proteome</keyword>
<evidence type="ECO:0000256" key="2">
    <source>
        <dbReference type="ARBA" id="ARBA00022692"/>
    </source>
</evidence>
<dbReference type="EMBL" id="JAVFKY010000002">
    <property type="protein sequence ID" value="KAK5580780.1"/>
    <property type="molecule type" value="Genomic_DNA"/>
</dbReference>
<evidence type="ECO:0000256" key="5">
    <source>
        <dbReference type="SAM" id="Phobius"/>
    </source>
</evidence>
<dbReference type="InterPro" id="IPR013714">
    <property type="entry name" value="Golgi_TVP15"/>
</dbReference>
<feature type="transmembrane region" description="Helical" evidence="5">
    <location>
        <begin position="94"/>
        <end position="116"/>
    </location>
</feature>
<protein>
    <recommendedName>
        <fullName evidence="8">COPI associated protein</fullName>
    </recommendedName>
</protein>
<evidence type="ECO:0000313" key="7">
    <source>
        <dbReference type="Proteomes" id="UP001344447"/>
    </source>
</evidence>
<proteinExistence type="predicted"/>
<reference evidence="6 7" key="1">
    <citation type="submission" date="2023-11" db="EMBL/GenBank/DDBJ databases">
        <title>Dfirmibasis_genome.</title>
        <authorList>
            <person name="Edelbroek B."/>
            <person name="Kjellin J."/>
            <person name="Jerlstrom-Hultqvist J."/>
            <person name="Soderbom F."/>
        </authorList>
    </citation>
    <scope>NUCLEOTIDE SEQUENCE [LARGE SCALE GENOMIC DNA]</scope>
    <source>
        <strain evidence="6 7">TNS-C-14</strain>
    </source>
</reference>
<keyword evidence="3 5" id="KW-1133">Transmembrane helix</keyword>
<feature type="transmembrane region" description="Helical" evidence="5">
    <location>
        <begin position="12"/>
        <end position="32"/>
    </location>
</feature>
<evidence type="ECO:0008006" key="8">
    <source>
        <dbReference type="Google" id="ProtNLM"/>
    </source>
</evidence>
<evidence type="ECO:0000313" key="6">
    <source>
        <dbReference type="EMBL" id="KAK5580780.1"/>
    </source>
</evidence>
<accession>A0AAN7U3C8</accession>
<keyword evidence="2 5" id="KW-0812">Transmembrane</keyword>
<dbReference type="Proteomes" id="UP001344447">
    <property type="component" value="Unassembled WGS sequence"/>
</dbReference>
<evidence type="ECO:0000256" key="4">
    <source>
        <dbReference type="ARBA" id="ARBA00023136"/>
    </source>
</evidence>
<comment type="caution">
    <text evidence="6">The sequence shown here is derived from an EMBL/GenBank/DDBJ whole genome shotgun (WGS) entry which is preliminary data.</text>
</comment>